<keyword evidence="1" id="KW-0472">Membrane</keyword>
<dbReference type="STRING" id="1936003.STSP2_02767"/>
<accession>A0A1U9NPA9</accession>
<feature type="transmembrane region" description="Helical" evidence="1">
    <location>
        <begin position="20"/>
        <end position="42"/>
    </location>
</feature>
<dbReference type="KEGG" id="alus:STSP2_02767"/>
<keyword evidence="3" id="KW-1185">Reference proteome</keyword>
<evidence type="ECO:0000313" key="3">
    <source>
        <dbReference type="Proteomes" id="UP000189674"/>
    </source>
</evidence>
<keyword evidence="1" id="KW-1133">Transmembrane helix</keyword>
<evidence type="ECO:0000313" key="2">
    <source>
        <dbReference type="EMBL" id="AQT69574.1"/>
    </source>
</evidence>
<dbReference type="EMBL" id="CP019791">
    <property type="protein sequence ID" value="AQT69574.1"/>
    <property type="molecule type" value="Genomic_DNA"/>
</dbReference>
<evidence type="ECO:0000256" key="1">
    <source>
        <dbReference type="SAM" id="Phobius"/>
    </source>
</evidence>
<organism evidence="2 3">
    <name type="scientific">Anaerohalosphaera lusitana</name>
    <dbReference type="NCBI Taxonomy" id="1936003"/>
    <lineage>
        <taxon>Bacteria</taxon>
        <taxon>Pseudomonadati</taxon>
        <taxon>Planctomycetota</taxon>
        <taxon>Phycisphaerae</taxon>
        <taxon>Sedimentisphaerales</taxon>
        <taxon>Anaerohalosphaeraceae</taxon>
        <taxon>Anaerohalosphaera</taxon>
    </lineage>
</organism>
<dbReference type="InterPro" id="IPR007813">
    <property type="entry name" value="PilN"/>
</dbReference>
<dbReference type="AlphaFoldDB" id="A0A1U9NPA9"/>
<evidence type="ECO:0008006" key="4">
    <source>
        <dbReference type="Google" id="ProtNLM"/>
    </source>
</evidence>
<keyword evidence="1" id="KW-0812">Transmembrane</keyword>
<dbReference type="RefSeq" id="WP_146663248.1">
    <property type="nucleotide sequence ID" value="NZ_CP019791.1"/>
</dbReference>
<protein>
    <recommendedName>
        <fullName evidence="4">Fimbrial assembly protein (PilN)</fullName>
    </recommendedName>
</protein>
<dbReference type="Pfam" id="PF05137">
    <property type="entry name" value="PilN"/>
    <property type="match status" value="1"/>
</dbReference>
<sequence length="235" mass="25879">MANIDFVPTDYIEQKESSRANLLCLVLFAAIMGGVIATFSIIKVRQKAVSADLEEINSKLVTAQKQIAQLEEISTKKKSMMKTAVMTAELIEPVPKSVLLACLTNNLPSSVSLLELEVEAEEVTVKQAASAKESKTQYQKAAKKAKAKAKTIVKKVINNKLEITGVAPSDIEVANYIASLTDSILLDRVGLVESKEYQLDGINYRQFRLNARIKPDLKLSKEDIDTIRLKKNGVI</sequence>
<proteinExistence type="predicted"/>
<reference evidence="3" key="1">
    <citation type="submission" date="2017-02" db="EMBL/GenBank/DDBJ databases">
        <title>Comparative genomics and description of representatives of a novel lineage of planctomycetes thriving in anoxic sediments.</title>
        <authorList>
            <person name="Spring S."/>
            <person name="Bunk B."/>
            <person name="Sproer C."/>
        </authorList>
    </citation>
    <scope>NUCLEOTIDE SEQUENCE [LARGE SCALE GENOMIC DNA]</scope>
    <source>
        <strain evidence="3">ST-NAGAB-D1</strain>
    </source>
</reference>
<gene>
    <name evidence="2" type="ORF">STSP2_02767</name>
</gene>
<name>A0A1U9NPA9_9BACT</name>
<dbReference type="Proteomes" id="UP000189674">
    <property type="component" value="Chromosome"/>
</dbReference>